<evidence type="ECO:0000313" key="2">
    <source>
        <dbReference type="Proteomes" id="UP001458880"/>
    </source>
</evidence>
<organism evidence="1 2">
    <name type="scientific">Popillia japonica</name>
    <name type="common">Japanese beetle</name>
    <dbReference type="NCBI Taxonomy" id="7064"/>
    <lineage>
        <taxon>Eukaryota</taxon>
        <taxon>Metazoa</taxon>
        <taxon>Ecdysozoa</taxon>
        <taxon>Arthropoda</taxon>
        <taxon>Hexapoda</taxon>
        <taxon>Insecta</taxon>
        <taxon>Pterygota</taxon>
        <taxon>Neoptera</taxon>
        <taxon>Endopterygota</taxon>
        <taxon>Coleoptera</taxon>
        <taxon>Polyphaga</taxon>
        <taxon>Scarabaeiformia</taxon>
        <taxon>Scarabaeidae</taxon>
        <taxon>Rutelinae</taxon>
        <taxon>Popillia</taxon>
    </lineage>
</organism>
<keyword evidence="2" id="KW-1185">Reference proteome</keyword>
<dbReference type="AlphaFoldDB" id="A0AAW1LTG8"/>
<gene>
    <name evidence="1" type="ORF">QE152_g11000</name>
</gene>
<sequence length="120" mass="13794">MRNCIFGNENGKKKKLFGKILLQTLKQTRTKVAPEADVTPSSKGGCKILQEHLPIMDETLMRLPSYTHTSNPPLYRICFIYMARGDEAIPLNGVRTKRTVLYERNYGQATPYHILTLLYY</sequence>
<evidence type="ECO:0000313" key="1">
    <source>
        <dbReference type="EMBL" id="KAK9737123.1"/>
    </source>
</evidence>
<dbReference type="EMBL" id="JASPKY010000104">
    <property type="protein sequence ID" value="KAK9737123.1"/>
    <property type="molecule type" value="Genomic_DNA"/>
</dbReference>
<protein>
    <submittedName>
        <fullName evidence="1">Uncharacterized protein</fullName>
    </submittedName>
</protein>
<accession>A0AAW1LTG8</accession>
<proteinExistence type="predicted"/>
<dbReference type="Proteomes" id="UP001458880">
    <property type="component" value="Unassembled WGS sequence"/>
</dbReference>
<reference evidence="1 2" key="1">
    <citation type="journal article" date="2024" name="BMC Genomics">
        <title>De novo assembly and annotation of Popillia japonica's genome with initial clues to its potential as an invasive pest.</title>
        <authorList>
            <person name="Cucini C."/>
            <person name="Boschi S."/>
            <person name="Funari R."/>
            <person name="Cardaioli E."/>
            <person name="Iannotti N."/>
            <person name="Marturano G."/>
            <person name="Paoli F."/>
            <person name="Bruttini M."/>
            <person name="Carapelli A."/>
            <person name="Frati F."/>
            <person name="Nardi F."/>
        </authorList>
    </citation>
    <scope>NUCLEOTIDE SEQUENCE [LARGE SCALE GENOMIC DNA]</scope>
    <source>
        <strain evidence="1">DMR45628</strain>
    </source>
</reference>
<name>A0AAW1LTG8_POPJA</name>
<comment type="caution">
    <text evidence="1">The sequence shown here is derived from an EMBL/GenBank/DDBJ whole genome shotgun (WGS) entry which is preliminary data.</text>
</comment>